<dbReference type="AlphaFoldDB" id="A0A507C504"/>
<feature type="region of interest" description="Disordered" evidence="4">
    <location>
        <begin position="360"/>
        <end position="384"/>
    </location>
</feature>
<dbReference type="InterPro" id="IPR042120">
    <property type="entry name" value="MutL_C_dimsub"/>
</dbReference>
<dbReference type="InterPro" id="IPR038973">
    <property type="entry name" value="MutL/Mlh/Pms-like"/>
</dbReference>
<dbReference type="PANTHER" id="PTHR10073">
    <property type="entry name" value="DNA MISMATCH REPAIR PROTEIN MLH, PMS, MUTL"/>
    <property type="match status" value="1"/>
</dbReference>
<dbReference type="InterPro" id="IPR037198">
    <property type="entry name" value="MutL_C_sf"/>
</dbReference>
<proteinExistence type="inferred from homology"/>
<gene>
    <name evidence="7" type="ORF">SeMB42_g07284</name>
</gene>
<dbReference type="InterPro" id="IPR020568">
    <property type="entry name" value="Ribosomal_Su5_D2-typ_SF"/>
</dbReference>
<dbReference type="GO" id="GO:0140664">
    <property type="term" value="F:ATP-dependent DNA damage sensor activity"/>
    <property type="evidence" value="ECO:0007669"/>
    <property type="project" value="InterPro"/>
</dbReference>
<dbReference type="SUPFAM" id="SSF55874">
    <property type="entry name" value="ATPase domain of HSP90 chaperone/DNA topoisomerase II/histidine kinase"/>
    <property type="match status" value="1"/>
</dbReference>
<dbReference type="SUPFAM" id="SSF54211">
    <property type="entry name" value="Ribosomal protein S5 domain 2-like"/>
    <property type="match status" value="1"/>
</dbReference>
<dbReference type="FunFam" id="3.30.1370.100:FF:000001">
    <property type="entry name" value="Mismatch repair endonuclease pms1, putative"/>
    <property type="match status" value="1"/>
</dbReference>
<dbReference type="InterPro" id="IPR013507">
    <property type="entry name" value="DNA_mismatch_S5_2-like"/>
</dbReference>
<feature type="compositionally biased region" description="Polar residues" evidence="4">
    <location>
        <begin position="495"/>
        <end position="518"/>
    </location>
</feature>
<dbReference type="InterPro" id="IPR002099">
    <property type="entry name" value="MutL/Mlh/PMS"/>
</dbReference>
<accession>A0A507C504</accession>
<dbReference type="Gene3D" id="3.30.1370.100">
    <property type="entry name" value="MutL, C-terminal domain, regulatory subdomain"/>
    <property type="match status" value="1"/>
</dbReference>
<dbReference type="Gene3D" id="3.30.230.10">
    <property type="match status" value="1"/>
</dbReference>
<dbReference type="CDD" id="cd16926">
    <property type="entry name" value="HATPase_MutL-MLH-PMS-like"/>
    <property type="match status" value="1"/>
</dbReference>
<organism evidence="7 8">
    <name type="scientific">Synchytrium endobioticum</name>
    <dbReference type="NCBI Taxonomy" id="286115"/>
    <lineage>
        <taxon>Eukaryota</taxon>
        <taxon>Fungi</taxon>
        <taxon>Fungi incertae sedis</taxon>
        <taxon>Chytridiomycota</taxon>
        <taxon>Chytridiomycota incertae sedis</taxon>
        <taxon>Chytridiomycetes</taxon>
        <taxon>Synchytriales</taxon>
        <taxon>Synchytriaceae</taxon>
        <taxon>Synchytrium</taxon>
    </lineage>
</organism>
<dbReference type="SMART" id="SM01340">
    <property type="entry name" value="DNA_mis_repair"/>
    <property type="match status" value="1"/>
</dbReference>
<dbReference type="STRING" id="286115.A0A507C504"/>
<dbReference type="Pfam" id="PF08676">
    <property type="entry name" value="MutL_C"/>
    <property type="match status" value="1"/>
</dbReference>
<feature type="compositionally biased region" description="Polar residues" evidence="4">
    <location>
        <begin position="360"/>
        <end position="370"/>
    </location>
</feature>
<protein>
    <recommendedName>
        <fullName evidence="3">DNA mismatch repair protein PMS1</fullName>
    </recommendedName>
</protein>
<feature type="compositionally biased region" description="Basic and acidic residues" evidence="4">
    <location>
        <begin position="525"/>
        <end position="534"/>
    </location>
</feature>
<evidence type="ECO:0000259" key="5">
    <source>
        <dbReference type="SMART" id="SM00853"/>
    </source>
</evidence>
<evidence type="ECO:0000256" key="3">
    <source>
        <dbReference type="ARBA" id="ARBA00070941"/>
    </source>
</evidence>
<dbReference type="FunFam" id="3.30.565.10:FF:000014">
    <property type="entry name" value="Mismatch repair endonuclease pms1, putative"/>
    <property type="match status" value="1"/>
</dbReference>
<sequence>MASINALDKSSIHRICSGQVILDLATAIKELVENALDASATSIEVRLKDSGLDGVEVIDNGHGISEENHNTIGLKHHTSKIVSFNDVYSLATYGFRGEAVSSLCAISNVVITTATAEDAPKGTRLELDANGKVVKNARVPREKGTTIAVKNLFETLPVRSREFRKNIKKEVSRTLDVLQGYGVVATGVRLSCWNSSAKGDKQIMFATSGNIDIKDNIANIYGNKMLGNLMKLDFVESVQDGPPIKFQGYMSKPSFNCGRNTSDRQCFYVNKRPFDSVKFTKAANEVYKTFNSQQCPVLFLNVTLNTDAYDVNLTPDKRMIIFHDEDLLLELFKTKLVQALEPMRGTLLLQPKLFISNASPSSTPTNATQLSRSESSSTVASSGFTGGHVIDIEVEDEDVAMGEDLDDDEPVVDERMIADESDDTDMHQDVGDQANSSHIAAVFSSTPLDLFASTSQTLASKTASPLPKQSSIRKSSPAKRGMMPLPRKPLPTLVPSRSKTINAFNETRSKLSANSRRGSGSDGEPPSKRPMTDHVGDMDVAVLEVLNQEVTFECSLGDLASRVSNLSRFCRKKMLNDNSNSRTEESRDDRNRKFNTGIGVEEEEQVRNEFNKYIHKEDFRKMEILGQFNLGFVIARLDDDLFIIDQHASDEKYNYEDLQRNLRLEGQRLLAPQPLPLTVQQEFLVMDHLDVFRRNGFDIEVNAGAPAMHRLKLLSCPFVKNKLFGVTDVEEIISKLSEGGPSTIRPSRIDALIASKACRKSVMIGMALEKSMMVKIVGNMSGLDQPWNCPHGRPTMRHLASLPPLS</sequence>
<dbReference type="Gene3D" id="3.30.565.10">
    <property type="entry name" value="Histidine kinase-like ATPase, C-terminal domain"/>
    <property type="match status" value="1"/>
</dbReference>
<feature type="compositionally biased region" description="Polar residues" evidence="4">
    <location>
        <begin position="459"/>
        <end position="474"/>
    </location>
</feature>
<dbReference type="Gene3D" id="3.30.1540.20">
    <property type="entry name" value="MutL, C-terminal domain, dimerisation subdomain"/>
    <property type="match status" value="1"/>
</dbReference>
<evidence type="ECO:0000256" key="4">
    <source>
        <dbReference type="SAM" id="MobiDB-lite"/>
    </source>
</evidence>
<feature type="domain" description="DNA mismatch repair protein S5" evidence="6">
    <location>
        <begin position="217"/>
        <end position="341"/>
    </location>
</feature>
<dbReference type="InterPro" id="IPR014721">
    <property type="entry name" value="Ribsml_uS5_D2-typ_fold_subgr"/>
</dbReference>
<dbReference type="GO" id="GO:0030983">
    <property type="term" value="F:mismatched DNA binding"/>
    <property type="evidence" value="ECO:0007669"/>
    <property type="project" value="InterPro"/>
</dbReference>
<evidence type="ECO:0000313" key="8">
    <source>
        <dbReference type="Proteomes" id="UP000317494"/>
    </source>
</evidence>
<evidence type="ECO:0000313" key="7">
    <source>
        <dbReference type="EMBL" id="TPX34762.1"/>
    </source>
</evidence>
<feature type="compositionally biased region" description="Low complexity" evidence="4">
    <location>
        <begin position="371"/>
        <end position="382"/>
    </location>
</feature>
<feature type="region of interest" description="Disordered" evidence="4">
    <location>
        <begin position="459"/>
        <end position="534"/>
    </location>
</feature>
<dbReference type="Pfam" id="PF13589">
    <property type="entry name" value="HATPase_c_3"/>
    <property type="match status" value="1"/>
</dbReference>
<reference evidence="7 8" key="1">
    <citation type="journal article" date="2019" name="Sci. Rep.">
        <title>Comparative genomics of chytrid fungi reveal insights into the obligate biotrophic and pathogenic lifestyle of Synchytrium endobioticum.</title>
        <authorList>
            <person name="van de Vossenberg B.T.L.H."/>
            <person name="Warris S."/>
            <person name="Nguyen H.D.T."/>
            <person name="van Gent-Pelzer M.P.E."/>
            <person name="Joly D.L."/>
            <person name="van de Geest H.C."/>
            <person name="Bonants P.J.M."/>
            <person name="Smith D.S."/>
            <person name="Levesque C.A."/>
            <person name="van der Lee T.A.J."/>
        </authorList>
    </citation>
    <scope>NUCLEOTIDE SEQUENCE [LARGE SCALE GENOMIC DNA]</scope>
    <source>
        <strain evidence="7 8">MB42</strain>
    </source>
</reference>
<dbReference type="NCBIfam" id="TIGR00585">
    <property type="entry name" value="mutl"/>
    <property type="match status" value="1"/>
</dbReference>
<evidence type="ECO:0000256" key="2">
    <source>
        <dbReference type="ARBA" id="ARBA00022763"/>
    </source>
</evidence>
<comment type="caution">
    <text evidence="7">The sequence shown here is derived from an EMBL/GenBank/DDBJ whole genome shotgun (WGS) entry which is preliminary data.</text>
</comment>
<dbReference type="GO" id="GO:0000710">
    <property type="term" value="P:meiotic mismatch repair"/>
    <property type="evidence" value="ECO:0007669"/>
    <property type="project" value="UniProtKB-ARBA"/>
</dbReference>
<dbReference type="InterPro" id="IPR014790">
    <property type="entry name" value="MutL_C"/>
</dbReference>
<comment type="similarity">
    <text evidence="1">Belongs to the DNA mismatch repair MutL/HexB family.</text>
</comment>
<feature type="domain" description="MutL C-terminal dimerisation" evidence="5">
    <location>
        <begin position="624"/>
        <end position="768"/>
    </location>
</feature>
<dbReference type="GO" id="GO:0005524">
    <property type="term" value="F:ATP binding"/>
    <property type="evidence" value="ECO:0007669"/>
    <property type="project" value="InterPro"/>
</dbReference>
<keyword evidence="2" id="KW-0227">DNA damage</keyword>
<dbReference type="SUPFAM" id="SSF118116">
    <property type="entry name" value="DNA mismatch repair protein MutL"/>
    <property type="match status" value="1"/>
</dbReference>
<evidence type="ECO:0000259" key="6">
    <source>
        <dbReference type="SMART" id="SM01340"/>
    </source>
</evidence>
<evidence type="ECO:0000256" key="1">
    <source>
        <dbReference type="ARBA" id="ARBA00006082"/>
    </source>
</evidence>
<dbReference type="EMBL" id="QEAN01000492">
    <property type="protein sequence ID" value="TPX34762.1"/>
    <property type="molecule type" value="Genomic_DNA"/>
</dbReference>
<dbReference type="Pfam" id="PF01119">
    <property type="entry name" value="DNA_mis_repair"/>
    <property type="match status" value="1"/>
</dbReference>
<dbReference type="SMART" id="SM00853">
    <property type="entry name" value="MutL_C"/>
    <property type="match status" value="1"/>
</dbReference>
<keyword evidence="8" id="KW-1185">Reference proteome</keyword>
<name>A0A507C504_9FUNG</name>
<dbReference type="Proteomes" id="UP000317494">
    <property type="component" value="Unassembled WGS sequence"/>
</dbReference>
<dbReference type="GO" id="GO:0016887">
    <property type="term" value="F:ATP hydrolysis activity"/>
    <property type="evidence" value="ECO:0007669"/>
    <property type="project" value="InterPro"/>
</dbReference>
<dbReference type="VEuPathDB" id="FungiDB:SeMB42_g07284"/>
<dbReference type="InterPro" id="IPR036890">
    <property type="entry name" value="HATPase_C_sf"/>
</dbReference>
<dbReference type="GO" id="GO:0032389">
    <property type="term" value="C:MutLalpha complex"/>
    <property type="evidence" value="ECO:0007669"/>
    <property type="project" value="TreeGrafter"/>
</dbReference>
<dbReference type="PANTHER" id="PTHR10073:SF52">
    <property type="entry name" value="MISMATCH REPAIR ENDONUCLEASE PMS2"/>
    <property type="match status" value="1"/>
</dbReference>
<dbReference type="CDD" id="cd03484">
    <property type="entry name" value="MutL_Trans_hPMS_2_like"/>
    <property type="match status" value="1"/>
</dbReference>
<dbReference type="InterPro" id="IPR042121">
    <property type="entry name" value="MutL_C_regsub"/>
</dbReference>